<dbReference type="AlphaFoldDB" id="A0AAD5XL20"/>
<keyword evidence="2" id="KW-0472">Membrane</keyword>
<sequence length="172" mass="17914">MAPALNVRNPSSPQHGQQQQQHGGYQPTGGSNSNSSNAYSTYASQMNFHPDKVFHKASDFANTGATAIKQILDRYPPLKAFALSFTATSALPVGVFAAITGSAFLGGIAVAGTLFALFQGFVLAAAGFVLFWFLLGALVFSGVVGGSVAVVYFGLHIAKTVVDRTDAKAGLR</sequence>
<protein>
    <submittedName>
        <fullName evidence="3">Uncharacterized protein</fullName>
    </submittedName>
</protein>
<feature type="transmembrane region" description="Helical" evidence="2">
    <location>
        <begin position="130"/>
        <end position="155"/>
    </location>
</feature>
<dbReference type="Pfam" id="PF16015">
    <property type="entry name" value="Promethin"/>
    <property type="match status" value="1"/>
</dbReference>
<dbReference type="Proteomes" id="UP001211907">
    <property type="component" value="Unassembled WGS sequence"/>
</dbReference>
<feature type="transmembrane region" description="Helical" evidence="2">
    <location>
        <begin position="104"/>
        <end position="124"/>
    </location>
</feature>
<keyword evidence="2" id="KW-0812">Transmembrane</keyword>
<name>A0AAD5XL20_9FUNG</name>
<reference evidence="3" key="1">
    <citation type="submission" date="2020-05" db="EMBL/GenBank/DDBJ databases">
        <title>Phylogenomic resolution of chytrid fungi.</title>
        <authorList>
            <person name="Stajich J.E."/>
            <person name="Amses K."/>
            <person name="Simmons R."/>
            <person name="Seto K."/>
            <person name="Myers J."/>
            <person name="Bonds A."/>
            <person name="Quandt C.A."/>
            <person name="Barry K."/>
            <person name="Liu P."/>
            <person name="Grigoriev I."/>
            <person name="Longcore J.E."/>
            <person name="James T.Y."/>
        </authorList>
    </citation>
    <scope>NUCLEOTIDE SEQUENCE</scope>
    <source>
        <strain evidence="3">JEL0513</strain>
    </source>
</reference>
<dbReference type="EMBL" id="JADGJH010000204">
    <property type="protein sequence ID" value="KAJ3133940.1"/>
    <property type="molecule type" value="Genomic_DNA"/>
</dbReference>
<evidence type="ECO:0000256" key="2">
    <source>
        <dbReference type="SAM" id="Phobius"/>
    </source>
</evidence>
<keyword evidence="4" id="KW-1185">Reference proteome</keyword>
<gene>
    <name evidence="3" type="ORF">HK100_004010</name>
</gene>
<evidence type="ECO:0000313" key="4">
    <source>
        <dbReference type="Proteomes" id="UP001211907"/>
    </source>
</evidence>
<proteinExistence type="predicted"/>
<organism evidence="3 4">
    <name type="scientific">Physocladia obscura</name>
    <dbReference type="NCBI Taxonomy" id="109957"/>
    <lineage>
        <taxon>Eukaryota</taxon>
        <taxon>Fungi</taxon>
        <taxon>Fungi incertae sedis</taxon>
        <taxon>Chytridiomycota</taxon>
        <taxon>Chytridiomycota incertae sedis</taxon>
        <taxon>Chytridiomycetes</taxon>
        <taxon>Chytridiales</taxon>
        <taxon>Chytriomycetaceae</taxon>
        <taxon>Physocladia</taxon>
    </lineage>
</organism>
<feature type="region of interest" description="Disordered" evidence="1">
    <location>
        <begin position="1"/>
        <end position="36"/>
    </location>
</feature>
<evidence type="ECO:0000313" key="3">
    <source>
        <dbReference type="EMBL" id="KAJ3133940.1"/>
    </source>
</evidence>
<keyword evidence="2" id="KW-1133">Transmembrane helix</keyword>
<evidence type="ECO:0000256" key="1">
    <source>
        <dbReference type="SAM" id="MobiDB-lite"/>
    </source>
</evidence>
<accession>A0AAD5XL20</accession>
<comment type="caution">
    <text evidence="3">The sequence shown here is derived from an EMBL/GenBank/DDBJ whole genome shotgun (WGS) entry which is preliminary data.</text>
</comment>
<feature type="compositionally biased region" description="Low complexity" evidence="1">
    <location>
        <begin position="13"/>
        <end position="36"/>
    </location>
</feature>